<organism evidence="1 2">
    <name type="scientific">Streptomyces triticagri</name>
    <dbReference type="NCBI Taxonomy" id="2293568"/>
    <lineage>
        <taxon>Bacteria</taxon>
        <taxon>Bacillati</taxon>
        <taxon>Actinomycetota</taxon>
        <taxon>Actinomycetes</taxon>
        <taxon>Kitasatosporales</taxon>
        <taxon>Streptomycetaceae</taxon>
        <taxon>Streptomyces</taxon>
    </lineage>
</organism>
<evidence type="ECO:0000313" key="1">
    <source>
        <dbReference type="EMBL" id="RFU86029.1"/>
    </source>
</evidence>
<dbReference type="SUPFAM" id="SSF109854">
    <property type="entry name" value="DinB/YfiT-like putative metalloenzymes"/>
    <property type="match status" value="1"/>
</dbReference>
<name>A0A372M5E1_9ACTN</name>
<gene>
    <name evidence="1" type="ORF">DY218_14070</name>
</gene>
<dbReference type="Proteomes" id="UP000263094">
    <property type="component" value="Unassembled WGS sequence"/>
</dbReference>
<protein>
    <submittedName>
        <fullName evidence="1">DinB family protein</fullName>
    </submittedName>
</protein>
<evidence type="ECO:0000313" key="2">
    <source>
        <dbReference type="Proteomes" id="UP000263094"/>
    </source>
</evidence>
<dbReference type="EMBL" id="QUAK01000076">
    <property type="protein sequence ID" value="RFU86029.1"/>
    <property type="molecule type" value="Genomic_DNA"/>
</dbReference>
<sequence>MTTDSDSGSDSGSDSADPEITALLTALDGQRRHVLDILGGLDDEALRRPALPSGWTCVGLVQHLALDVERFWLRAVFAGDTDVIGALDEIDDAWQVGPGVPAAEVLDRYRREIDLANATVATSSADAALAWWPHHLFGDPHLHTLRDALLHVITETACHAGHLDAARELIDGRQWLVLT</sequence>
<reference evidence="1 2" key="1">
    <citation type="submission" date="2018-08" db="EMBL/GenBank/DDBJ databases">
        <title>Isolation, diversity and antifungal activity of Actinobacteria from wheat.</title>
        <authorList>
            <person name="Han C."/>
        </authorList>
    </citation>
    <scope>NUCLEOTIDE SEQUENCE [LARGE SCALE GENOMIC DNA]</scope>
    <source>
        <strain evidence="1 2">NEAU-YY421</strain>
    </source>
</reference>
<dbReference type="OrthoDB" id="4548523at2"/>
<dbReference type="RefSeq" id="WP_128556340.1">
    <property type="nucleotide sequence ID" value="NZ_QUAK01000076.1"/>
</dbReference>
<keyword evidence="2" id="KW-1185">Reference proteome</keyword>
<proteinExistence type="predicted"/>
<dbReference type="InterPro" id="IPR034660">
    <property type="entry name" value="DinB/YfiT-like"/>
</dbReference>
<dbReference type="Pfam" id="PF04978">
    <property type="entry name" value="MST"/>
    <property type="match status" value="1"/>
</dbReference>
<accession>A0A372M5E1</accession>
<dbReference type="AlphaFoldDB" id="A0A372M5E1"/>
<comment type="caution">
    <text evidence="1">The sequence shown here is derived from an EMBL/GenBank/DDBJ whole genome shotgun (WGS) entry which is preliminary data.</text>
</comment>
<dbReference type="Gene3D" id="1.20.120.450">
    <property type="entry name" value="dinb family like domain"/>
    <property type="match status" value="1"/>
</dbReference>
<dbReference type="InterPro" id="IPR007061">
    <property type="entry name" value="MST-like"/>
</dbReference>